<proteinExistence type="predicted"/>
<dbReference type="EMBL" id="LAZR01005098">
    <property type="protein sequence ID" value="KKN02867.1"/>
    <property type="molecule type" value="Genomic_DNA"/>
</dbReference>
<dbReference type="SUPFAM" id="SSF49785">
    <property type="entry name" value="Galactose-binding domain-like"/>
    <property type="match status" value="1"/>
</dbReference>
<dbReference type="Gene3D" id="2.60.120.260">
    <property type="entry name" value="Galactose-binding domain-like"/>
    <property type="match status" value="1"/>
</dbReference>
<reference evidence="1" key="1">
    <citation type="journal article" date="2015" name="Nature">
        <title>Complex archaea that bridge the gap between prokaryotes and eukaryotes.</title>
        <authorList>
            <person name="Spang A."/>
            <person name="Saw J.H."/>
            <person name="Jorgensen S.L."/>
            <person name="Zaremba-Niedzwiedzka K."/>
            <person name="Martijn J."/>
            <person name="Lind A.E."/>
            <person name="van Eijk R."/>
            <person name="Schleper C."/>
            <person name="Guy L."/>
            <person name="Ettema T.J."/>
        </authorList>
    </citation>
    <scope>NUCLEOTIDE SEQUENCE</scope>
</reference>
<sequence>MADVSCNLLPTKMREFRTEWESSGSIAAFDFGLGLVTASNITTDVDVRSGSLETRPDGLALDYQTSWAFGPIETGSIVSGSISSAWKVENSHSAATQTGSVFLARENDAGDNWRTGSLLFIYTGSAIKEIDLTFDQSARPVVCGDRDVVISGSVTTSLVHLYRFVIGDGDFVFSEVATGSSPRVILDDPIDTTDSDILLFYVKSLTSENAQQTYALSSGSGIDDTPSSSLCSDAITMSLTPYKVSIPATTERGFFTSRHGIGVSVGITGSFNTPVSAVGAKIVDPDFDTNEIIAFNAAGAEVGRKTFLGDNTPGVETKDLQIVDVGNAIIKSFTLSPGSGDYVAYDYILIATTASCDARTFSNQQIYFRQQRENYTVERVVPLIEARFQELLSIIVGQFTGSIGTLDPEDAGLDGTLFASQSVCQVGGFASGTLSGSFQGLVLPNVSATLPDTSFISRSTWLAGSGTTNPGAFGSAIDGVSGRWTPGVAQAVGQQFIINFRSTQSLGGLHIQHKNDEQPATFDIFTATASGSFVTQAFSVSGTNPGISDAIGQTHLFTESVDVVFLQLALRSTNPASTQWGIEEIDVFNQTSSLVFPGTLTGSHFGRIDGFVSGCMTGTVTHSGDLVGSVTASSTSQSLVDGDNFLYELFLEDTVKLNDNRVALYVSRRNIDSGSSDFGEYRVNKFETILFPQRVVEDQWSASVDFLTGSLKPIIQHSVFDKDSFVSHSMAMQFGTSSLTSFVIDHVVFDKDSFVSHSMAILAETSSLDIVVIAHSVFDKDSFVSHSMAILAETSSLDVVIITHMVFDKDSFVSHSMAITSGSFEVA</sequence>
<protein>
    <submittedName>
        <fullName evidence="1">Uncharacterized protein</fullName>
    </submittedName>
</protein>
<organism evidence="1">
    <name type="scientific">marine sediment metagenome</name>
    <dbReference type="NCBI Taxonomy" id="412755"/>
    <lineage>
        <taxon>unclassified sequences</taxon>
        <taxon>metagenomes</taxon>
        <taxon>ecological metagenomes</taxon>
    </lineage>
</organism>
<gene>
    <name evidence="1" type="ORF">LCGC14_1113380</name>
</gene>
<comment type="caution">
    <text evidence="1">The sequence shown here is derived from an EMBL/GenBank/DDBJ whole genome shotgun (WGS) entry which is preliminary data.</text>
</comment>
<name>A0A0F9MU16_9ZZZZ</name>
<evidence type="ECO:0000313" key="1">
    <source>
        <dbReference type="EMBL" id="KKN02867.1"/>
    </source>
</evidence>
<dbReference type="InterPro" id="IPR008979">
    <property type="entry name" value="Galactose-bd-like_sf"/>
</dbReference>
<dbReference type="AlphaFoldDB" id="A0A0F9MU16"/>
<accession>A0A0F9MU16</accession>